<dbReference type="InterPro" id="IPR036117">
    <property type="entry name" value="DhaL_dom_sf"/>
</dbReference>
<comment type="subunit">
    <text evidence="12">Homodimer. Interacts with IFIH1 (via the CARD domains), the interaction is inhibited by viral infection.</text>
</comment>
<dbReference type="Pfam" id="PF02733">
    <property type="entry name" value="Dak1"/>
    <property type="match status" value="1"/>
</dbReference>
<dbReference type="PANTHER" id="PTHR28629:SF4">
    <property type="entry name" value="TRIOKINASE_FMN CYCLASE"/>
    <property type="match status" value="1"/>
</dbReference>
<comment type="function">
    <text evidence="11">Catalyzes both the phosphorylation of dihydroxyacetone and of glyceraldehyde, and the splitting of ribonucleoside diphosphate-X compounds among which FAD is the best substrate. Represses IFIH1-mediated cellular antiviral response.</text>
</comment>
<evidence type="ECO:0000313" key="19">
    <source>
        <dbReference type="RefSeq" id="XP_046586161.1"/>
    </source>
</evidence>
<evidence type="ECO:0000259" key="17">
    <source>
        <dbReference type="PROSITE" id="PS51481"/>
    </source>
</evidence>
<dbReference type="EC" id="2.7.1.28" evidence="2"/>
<evidence type="ECO:0000256" key="5">
    <source>
        <dbReference type="ARBA" id="ARBA00022679"/>
    </source>
</evidence>
<feature type="domain" description="DhaL" evidence="16">
    <location>
        <begin position="381"/>
        <end position="593"/>
    </location>
</feature>
<evidence type="ECO:0000256" key="8">
    <source>
        <dbReference type="ARBA" id="ARBA00022840"/>
    </source>
</evidence>
<protein>
    <recommendedName>
        <fullName evidence="4">Triokinase/FMN cyclase</fullName>
        <ecNumber evidence="2">2.7.1.28</ecNumber>
        <ecNumber evidence="1">2.7.1.29</ecNumber>
        <ecNumber evidence="3">4.6.1.15</ecNumber>
    </recommendedName>
    <alternativeName>
        <fullName evidence="10">Bifunctional ATP-dependent dihydroxyacetone kinase/FAD-AMP lyase (cyclizing)</fullName>
    </alternativeName>
</protein>
<evidence type="ECO:0000256" key="1">
    <source>
        <dbReference type="ARBA" id="ARBA00012107"/>
    </source>
</evidence>
<dbReference type="SUPFAM" id="SSF82549">
    <property type="entry name" value="DAK1/DegV-like"/>
    <property type="match status" value="1"/>
</dbReference>
<evidence type="ECO:0000256" key="12">
    <source>
        <dbReference type="ARBA" id="ARBA00046681"/>
    </source>
</evidence>
<keyword evidence="7" id="KW-0418">Kinase</keyword>
<evidence type="ECO:0000256" key="13">
    <source>
        <dbReference type="ARBA" id="ARBA00047974"/>
    </source>
</evidence>
<dbReference type="EC" id="2.7.1.29" evidence="1"/>
<dbReference type="InterPro" id="IPR004006">
    <property type="entry name" value="DhaK_dom"/>
</dbReference>
<evidence type="ECO:0000256" key="3">
    <source>
        <dbReference type="ARBA" id="ARBA00012578"/>
    </source>
</evidence>
<dbReference type="Gene3D" id="1.25.40.340">
    <property type="match status" value="1"/>
</dbReference>
<gene>
    <name evidence="19" type="primary">LOC107218232</name>
</gene>
<keyword evidence="5" id="KW-0808">Transferase</keyword>
<dbReference type="EC" id="4.6.1.15" evidence="3"/>
<dbReference type="PANTHER" id="PTHR28629">
    <property type="entry name" value="TRIOKINASE/FMN CYCLASE"/>
    <property type="match status" value="1"/>
</dbReference>
<evidence type="ECO:0000256" key="11">
    <source>
        <dbReference type="ARBA" id="ARBA00045490"/>
    </source>
</evidence>
<evidence type="ECO:0000259" key="16">
    <source>
        <dbReference type="PROSITE" id="PS51480"/>
    </source>
</evidence>
<evidence type="ECO:0000256" key="6">
    <source>
        <dbReference type="ARBA" id="ARBA00022741"/>
    </source>
</evidence>
<dbReference type="InterPro" id="IPR050861">
    <property type="entry name" value="Dihydroxyacetone_Kinase"/>
</dbReference>
<dbReference type="Gene3D" id="3.30.1180.20">
    <property type="entry name" value="Dihydroxyacetone kinase, domain 2"/>
    <property type="match status" value="1"/>
</dbReference>
<evidence type="ECO:0000313" key="18">
    <source>
        <dbReference type="Proteomes" id="UP000829291"/>
    </source>
</evidence>
<dbReference type="Gene3D" id="3.40.50.10440">
    <property type="entry name" value="Dihydroxyacetone kinase, domain 1"/>
    <property type="match status" value="1"/>
</dbReference>
<dbReference type="Pfam" id="PF02734">
    <property type="entry name" value="Dak2"/>
    <property type="match status" value="1"/>
</dbReference>
<evidence type="ECO:0000256" key="7">
    <source>
        <dbReference type="ARBA" id="ARBA00022777"/>
    </source>
</evidence>
<evidence type="ECO:0000256" key="10">
    <source>
        <dbReference type="ARBA" id="ARBA00032426"/>
    </source>
</evidence>
<keyword evidence="18" id="KW-1185">Reference proteome</keyword>
<reference evidence="19" key="1">
    <citation type="submission" date="2025-08" db="UniProtKB">
        <authorList>
            <consortium name="RefSeq"/>
        </authorList>
    </citation>
    <scope>IDENTIFICATION</scope>
    <source>
        <tissue evidence="19">Thorax and Abdomen</tissue>
    </source>
</reference>
<accession>A0ABM3FDR7</accession>
<evidence type="ECO:0000256" key="15">
    <source>
        <dbReference type="ARBA" id="ARBA00048898"/>
    </source>
</evidence>
<organism evidence="18 19">
    <name type="scientific">Neodiprion lecontei</name>
    <name type="common">Redheaded pine sawfly</name>
    <dbReference type="NCBI Taxonomy" id="441921"/>
    <lineage>
        <taxon>Eukaryota</taxon>
        <taxon>Metazoa</taxon>
        <taxon>Ecdysozoa</taxon>
        <taxon>Arthropoda</taxon>
        <taxon>Hexapoda</taxon>
        <taxon>Insecta</taxon>
        <taxon>Pterygota</taxon>
        <taxon>Neoptera</taxon>
        <taxon>Endopterygota</taxon>
        <taxon>Hymenoptera</taxon>
        <taxon>Tenthredinoidea</taxon>
        <taxon>Diprionidae</taxon>
        <taxon>Diprioninae</taxon>
        <taxon>Neodiprion</taxon>
    </lineage>
</organism>
<dbReference type="RefSeq" id="XP_046586161.1">
    <property type="nucleotide sequence ID" value="XM_046730205.1"/>
</dbReference>
<dbReference type="SMART" id="SM01120">
    <property type="entry name" value="Dak2"/>
    <property type="match status" value="1"/>
</dbReference>
<dbReference type="GeneID" id="107218232"/>
<evidence type="ECO:0000256" key="4">
    <source>
        <dbReference type="ARBA" id="ARBA00018932"/>
    </source>
</evidence>
<sequence>MASGKKLINAPDDVVNESLSGLCLLYPQLEYHPSKRVVLSPDWKTRSGKVAIVSGGGGGHEPYAAGFVGSGLLTGAITGPVFASPPSNHILHALQCVSTNNTAGILVIVPNYTGDCLNFGTAIEKARNNGVSVTELTVGEDCSIPMSELGRTGRRGLVGMLFVGKVAGALAERGLNLSSVAQYAEIVTNNVATYAVGLTACALPGQGRMFHVLDDEMEIGLGVHGEAGYKRMKLTSASQVVSLMLQHILKTLSLINGESVAVIVNNFGATSQLEQGIVVHEVVMQLGCRGIQPLRVYAGPLMTSLDGAGVQISILRLGDHHGTSLVSCLDQATDAPCWPGSVYSVSLLSRGVQGTFKPASTGDANKKIAKVGPTLNEEGENLLRKCLKRACMAITAKENYINELDTGCGDGDCGTTMRRLAEVLRARFWIQGISLSLENLPLSHPSSVLTALSAIAEETMGGTSGAIYSLMFTTAAAELKLPQCGQVCPLTWSQAWRGGIDGILRYSKARLGDRTMLDALDPACREFESNDFSGGLRRKALEKIAKAAQDGCEGTKHMEARAGRASYVKQTTFLQKVDAGAFAVATWITAIVSTMLESYD</sequence>
<evidence type="ECO:0000256" key="2">
    <source>
        <dbReference type="ARBA" id="ARBA00012110"/>
    </source>
</evidence>
<dbReference type="PROSITE" id="PS51481">
    <property type="entry name" value="DHAK"/>
    <property type="match status" value="1"/>
</dbReference>
<dbReference type="SUPFAM" id="SSF101473">
    <property type="entry name" value="DhaL-like"/>
    <property type="match status" value="1"/>
</dbReference>
<keyword evidence="9" id="KW-0170">Cobalt</keyword>
<feature type="domain" description="DhaK" evidence="17">
    <location>
        <begin position="10"/>
        <end position="338"/>
    </location>
</feature>
<keyword evidence="6" id="KW-0547">Nucleotide-binding</keyword>
<dbReference type="InterPro" id="IPR004007">
    <property type="entry name" value="DhaL_dom"/>
</dbReference>
<name>A0ABM3FDR7_NEOLC</name>
<comment type="catalytic activity">
    <reaction evidence="15">
        <text>dihydroxyacetone + ATP = dihydroxyacetone phosphate + ADP + H(+)</text>
        <dbReference type="Rhea" id="RHEA:15773"/>
        <dbReference type="ChEBI" id="CHEBI:15378"/>
        <dbReference type="ChEBI" id="CHEBI:16016"/>
        <dbReference type="ChEBI" id="CHEBI:30616"/>
        <dbReference type="ChEBI" id="CHEBI:57642"/>
        <dbReference type="ChEBI" id="CHEBI:456216"/>
        <dbReference type="EC" id="2.7.1.29"/>
    </reaction>
</comment>
<evidence type="ECO:0000256" key="14">
    <source>
        <dbReference type="ARBA" id="ARBA00048526"/>
    </source>
</evidence>
<keyword evidence="8" id="KW-0067">ATP-binding</keyword>
<comment type="catalytic activity">
    <reaction evidence="13">
        <text>D-glyceraldehyde + ATP = D-glyceraldehyde 3-phosphate + ADP + H(+)</text>
        <dbReference type="Rhea" id="RHEA:13941"/>
        <dbReference type="ChEBI" id="CHEBI:15378"/>
        <dbReference type="ChEBI" id="CHEBI:17378"/>
        <dbReference type="ChEBI" id="CHEBI:30616"/>
        <dbReference type="ChEBI" id="CHEBI:59776"/>
        <dbReference type="ChEBI" id="CHEBI:456216"/>
        <dbReference type="EC" id="2.7.1.28"/>
    </reaction>
</comment>
<comment type="catalytic activity">
    <reaction evidence="14">
        <text>FAD = riboflavin cyclic-4',5'-phosphate + AMP + H(+)</text>
        <dbReference type="Rhea" id="RHEA:13729"/>
        <dbReference type="ChEBI" id="CHEBI:15378"/>
        <dbReference type="ChEBI" id="CHEBI:57692"/>
        <dbReference type="ChEBI" id="CHEBI:76202"/>
        <dbReference type="ChEBI" id="CHEBI:456215"/>
        <dbReference type="EC" id="4.6.1.15"/>
    </reaction>
</comment>
<dbReference type="Proteomes" id="UP000829291">
    <property type="component" value="Chromosome 2"/>
</dbReference>
<proteinExistence type="predicted"/>
<evidence type="ECO:0000256" key="9">
    <source>
        <dbReference type="ARBA" id="ARBA00023285"/>
    </source>
</evidence>
<dbReference type="PROSITE" id="PS51480">
    <property type="entry name" value="DHAL"/>
    <property type="match status" value="1"/>
</dbReference>